<sequence length="106" mass="12174">MNFIRNEPETLHIGADYRRGYEVSADFDLSHCTAVMKVRSLQGKLLAEAECVIHENIVYCTITAEATKNIDRNYRSGQYDVFLFHGDESIKIVMGYMKFIHDISAH</sequence>
<dbReference type="EMBL" id="BK015494">
    <property type="protein sequence ID" value="DAE09819.1"/>
    <property type="molecule type" value="Genomic_DNA"/>
</dbReference>
<organism evidence="1">
    <name type="scientific">Siphoviridae sp. ctMs97</name>
    <dbReference type="NCBI Taxonomy" id="2825464"/>
    <lineage>
        <taxon>Viruses</taxon>
        <taxon>Duplodnaviria</taxon>
        <taxon>Heunggongvirae</taxon>
        <taxon>Uroviricota</taxon>
        <taxon>Caudoviricetes</taxon>
    </lineage>
</organism>
<evidence type="ECO:0000313" key="1">
    <source>
        <dbReference type="EMBL" id="DAE09819.1"/>
    </source>
</evidence>
<reference evidence="1" key="1">
    <citation type="journal article" date="2021" name="Proc. Natl. Acad. Sci. U.S.A.">
        <title>A Catalog of Tens of Thousands of Viruses from Human Metagenomes Reveals Hidden Associations with Chronic Diseases.</title>
        <authorList>
            <person name="Tisza M.J."/>
            <person name="Buck C.B."/>
        </authorList>
    </citation>
    <scope>NUCLEOTIDE SEQUENCE</scope>
    <source>
        <strain evidence="1">CtMs97</strain>
    </source>
</reference>
<proteinExistence type="predicted"/>
<protein>
    <submittedName>
        <fullName evidence="1">Uncharacterized protein</fullName>
    </submittedName>
</protein>
<name>A0A8S5PTI2_9CAUD</name>
<accession>A0A8S5PTI2</accession>